<dbReference type="Proteomes" id="UP000499080">
    <property type="component" value="Unassembled WGS sequence"/>
</dbReference>
<dbReference type="PANTHER" id="PTHR16515:SF66">
    <property type="entry name" value="C2H2-TYPE DOMAIN-CONTAINING PROTEIN"/>
    <property type="match status" value="1"/>
</dbReference>
<evidence type="ECO:0000259" key="12">
    <source>
        <dbReference type="PROSITE" id="PS50157"/>
    </source>
</evidence>
<feature type="domain" description="C2H2-type" evidence="12">
    <location>
        <begin position="396"/>
        <end position="419"/>
    </location>
</feature>
<evidence type="ECO:0000256" key="3">
    <source>
        <dbReference type="ARBA" id="ARBA00022723"/>
    </source>
</evidence>
<evidence type="ECO:0000256" key="2">
    <source>
        <dbReference type="ARBA" id="ARBA00006991"/>
    </source>
</evidence>
<evidence type="ECO:0000256" key="8">
    <source>
        <dbReference type="ARBA" id="ARBA00023163"/>
    </source>
</evidence>
<dbReference type="FunFam" id="3.30.160.60:FF:000100">
    <property type="entry name" value="Zinc finger 45-like"/>
    <property type="match status" value="1"/>
</dbReference>
<organism evidence="13 14">
    <name type="scientific">Araneus ventricosus</name>
    <name type="common">Orbweaver spider</name>
    <name type="synonym">Epeira ventricosa</name>
    <dbReference type="NCBI Taxonomy" id="182803"/>
    <lineage>
        <taxon>Eukaryota</taxon>
        <taxon>Metazoa</taxon>
        <taxon>Ecdysozoa</taxon>
        <taxon>Arthropoda</taxon>
        <taxon>Chelicerata</taxon>
        <taxon>Arachnida</taxon>
        <taxon>Araneae</taxon>
        <taxon>Araneomorphae</taxon>
        <taxon>Entelegynae</taxon>
        <taxon>Araneoidea</taxon>
        <taxon>Araneidae</taxon>
        <taxon>Araneus</taxon>
    </lineage>
</organism>
<keyword evidence="14" id="KW-1185">Reference proteome</keyword>
<evidence type="ECO:0000256" key="4">
    <source>
        <dbReference type="ARBA" id="ARBA00022737"/>
    </source>
</evidence>
<gene>
    <name evidence="13" type="primary">ZNF33A_3</name>
    <name evidence="13" type="ORF">AVEN_226110_1</name>
</gene>
<dbReference type="AlphaFoldDB" id="A0A4Y2I3X3"/>
<evidence type="ECO:0000256" key="7">
    <source>
        <dbReference type="ARBA" id="ARBA00023125"/>
    </source>
</evidence>
<dbReference type="PROSITE" id="PS00028">
    <property type="entry name" value="ZINC_FINGER_C2H2_1"/>
    <property type="match status" value="3"/>
</dbReference>
<keyword evidence="5 10" id="KW-0863">Zinc-finger</keyword>
<keyword evidence="7" id="KW-0238">DNA-binding</keyword>
<dbReference type="OrthoDB" id="6436001at2759"/>
<dbReference type="GO" id="GO:0010468">
    <property type="term" value="P:regulation of gene expression"/>
    <property type="evidence" value="ECO:0007669"/>
    <property type="project" value="TreeGrafter"/>
</dbReference>
<feature type="domain" description="C2H2-type" evidence="12">
    <location>
        <begin position="368"/>
        <end position="395"/>
    </location>
</feature>
<evidence type="ECO:0000256" key="9">
    <source>
        <dbReference type="ARBA" id="ARBA00023242"/>
    </source>
</evidence>
<dbReference type="Pfam" id="PF00096">
    <property type="entry name" value="zf-C2H2"/>
    <property type="match status" value="2"/>
</dbReference>
<evidence type="ECO:0000256" key="6">
    <source>
        <dbReference type="ARBA" id="ARBA00022833"/>
    </source>
</evidence>
<comment type="caution">
    <text evidence="13">The sequence shown here is derived from an EMBL/GenBank/DDBJ whole genome shotgun (WGS) entry which is preliminary data.</text>
</comment>
<dbReference type="GO" id="GO:0008270">
    <property type="term" value="F:zinc ion binding"/>
    <property type="evidence" value="ECO:0007669"/>
    <property type="project" value="UniProtKB-KW"/>
</dbReference>
<evidence type="ECO:0000256" key="10">
    <source>
        <dbReference type="PROSITE-ProRule" id="PRU00042"/>
    </source>
</evidence>
<feature type="compositionally biased region" description="Polar residues" evidence="11">
    <location>
        <begin position="7"/>
        <end position="22"/>
    </location>
</feature>
<keyword evidence="3" id="KW-0479">Metal-binding</keyword>
<feature type="domain" description="C2H2-type" evidence="12">
    <location>
        <begin position="312"/>
        <end position="339"/>
    </location>
</feature>
<proteinExistence type="inferred from homology"/>
<dbReference type="Gene3D" id="3.30.160.60">
    <property type="entry name" value="Classic Zinc Finger"/>
    <property type="match status" value="4"/>
</dbReference>
<sequence length="433" mass="50018">MDRLQRQPCQKTFNNNEDQNIPRNEKCDQVFSPSELNEFEKSVLSLDGAADNPYIYTMNDVGDGGPNPQHYQYRESKQSNPPLTEENANFAFMNTCNENAAFNLSFDPDFNVPQRGNHLDGLALRCLTTAEPYVSEAKGEEIVNYEPVYKSQSVDSKTAYTNLSTRHYFKEFTSTSHEQNEMQCLKSFRAASNEEYIATPDVGNRDKLFNNTCTAESFEGIHKERFLRSSNISVSKDYSGNFGFTCGQKCEKRYEERQNQNSSRVDSEAFDNRDNEFINNCEPFRSLNDVHNVAGSSGMSAEAQRHPQDRRFVCPFCGKGFHHKYDFDVHYRNSTGQKNYICHKCGKKFASNRYLTKHMVIHSQEKPFACDSCEKRFLRKSYLTTHIRIHTGEKPYKCFICAQAFAFSSSRRRHYKLIHNLKLKKLCNGTFKL</sequence>
<comment type="subcellular location">
    <subcellularLocation>
        <location evidence="1">Nucleus</location>
    </subcellularLocation>
</comment>
<feature type="domain" description="C2H2-type" evidence="12">
    <location>
        <begin position="340"/>
        <end position="367"/>
    </location>
</feature>
<comment type="similarity">
    <text evidence="2">Belongs to the krueppel C2H2-type zinc-finger protein family.</text>
</comment>
<dbReference type="SMART" id="SM00355">
    <property type="entry name" value="ZnF_C2H2"/>
    <property type="match status" value="4"/>
</dbReference>
<dbReference type="SUPFAM" id="SSF57667">
    <property type="entry name" value="beta-beta-alpha zinc fingers"/>
    <property type="match status" value="2"/>
</dbReference>
<protein>
    <submittedName>
        <fullName evidence="13">Zinc finger protein 33A</fullName>
    </submittedName>
</protein>
<dbReference type="FunFam" id="3.30.160.60:FF:000188">
    <property type="entry name" value="Zinc finger protein 787"/>
    <property type="match status" value="1"/>
</dbReference>
<reference evidence="13 14" key="1">
    <citation type="journal article" date="2019" name="Sci. Rep.">
        <title>Orb-weaving spider Araneus ventricosus genome elucidates the spidroin gene catalogue.</title>
        <authorList>
            <person name="Kono N."/>
            <person name="Nakamura H."/>
            <person name="Ohtoshi R."/>
            <person name="Moran D.A.P."/>
            <person name="Shinohara A."/>
            <person name="Yoshida Y."/>
            <person name="Fujiwara M."/>
            <person name="Mori M."/>
            <person name="Tomita M."/>
            <person name="Arakawa K."/>
        </authorList>
    </citation>
    <scope>NUCLEOTIDE SEQUENCE [LARGE SCALE GENOMIC DNA]</scope>
</reference>
<dbReference type="InterPro" id="IPR050331">
    <property type="entry name" value="Zinc_finger"/>
</dbReference>
<dbReference type="InterPro" id="IPR013087">
    <property type="entry name" value="Znf_C2H2_type"/>
</dbReference>
<keyword evidence="6" id="KW-0862">Zinc</keyword>
<accession>A0A4Y2I3X3</accession>
<keyword evidence="4" id="KW-0677">Repeat</keyword>
<dbReference type="PROSITE" id="PS50157">
    <property type="entry name" value="ZINC_FINGER_C2H2_2"/>
    <property type="match status" value="4"/>
</dbReference>
<evidence type="ECO:0000256" key="11">
    <source>
        <dbReference type="SAM" id="MobiDB-lite"/>
    </source>
</evidence>
<dbReference type="GO" id="GO:0005634">
    <property type="term" value="C:nucleus"/>
    <property type="evidence" value="ECO:0007669"/>
    <property type="project" value="UniProtKB-SubCell"/>
</dbReference>
<evidence type="ECO:0000256" key="1">
    <source>
        <dbReference type="ARBA" id="ARBA00004123"/>
    </source>
</evidence>
<dbReference type="InterPro" id="IPR036236">
    <property type="entry name" value="Znf_C2H2_sf"/>
</dbReference>
<name>A0A4Y2I3X3_ARAVE</name>
<feature type="region of interest" description="Disordered" evidence="11">
    <location>
        <begin position="1"/>
        <end position="23"/>
    </location>
</feature>
<evidence type="ECO:0000256" key="5">
    <source>
        <dbReference type="ARBA" id="ARBA00022771"/>
    </source>
</evidence>
<dbReference type="PANTHER" id="PTHR16515">
    <property type="entry name" value="PR DOMAIN ZINC FINGER PROTEIN"/>
    <property type="match status" value="1"/>
</dbReference>
<evidence type="ECO:0000313" key="13">
    <source>
        <dbReference type="EMBL" id="GBM72471.1"/>
    </source>
</evidence>
<keyword evidence="9" id="KW-0539">Nucleus</keyword>
<dbReference type="EMBL" id="BGPR01002378">
    <property type="protein sequence ID" value="GBM72471.1"/>
    <property type="molecule type" value="Genomic_DNA"/>
</dbReference>
<keyword evidence="8" id="KW-0804">Transcription</keyword>
<evidence type="ECO:0000313" key="14">
    <source>
        <dbReference type="Proteomes" id="UP000499080"/>
    </source>
</evidence>
<dbReference type="GO" id="GO:0003677">
    <property type="term" value="F:DNA binding"/>
    <property type="evidence" value="ECO:0007669"/>
    <property type="project" value="UniProtKB-KW"/>
</dbReference>